<dbReference type="FunFam" id="1.25.40.10:FF:000393">
    <property type="entry name" value="Pentatricopeptide repeat-containing protein At1g20230"/>
    <property type="match status" value="1"/>
</dbReference>
<dbReference type="SUPFAM" id="SSF48452">
    <property type="entry name" value="TPR-like"/>
    <property type="match status" value="1"/>
</dbReference>
<sequence length="1039" mass="114882">MSTRDEVTYTSMILGYGMEGDGGTALKLFEEMCELEIKPDVVTMVAVLTACSHSGLVAQGELLFKRMIDIYGIVPRLEHYACKADLFGRAGFLKEAKEVITGMSYKPTLSMWATLKGACRIHGDTVMGEWAAEKLLELKPDHSGYYVLIANIPAFFSSWDSAASAQLSFGNLEVARNLFDNMPVRDTVSWNTIISCYASRGMWEEAFQLFGSMQEEDVERNVIIWNTIAGGYLHLGNFGMALKLISQMRTSVHLDAVALVIGLNACSHIGALKLGKEMHGHAVRIYFDMLENVKNAVIGSRSITFLVVSRLMMEMSLRMTMNSILLKNFHLLTYLHFNLSDSWGEDIEGTDTTESSEYDSEDEYDNGFIVDSDVDIYRSSPVRNSGGACRIHGDTVMGEWAAEKLLELKPDHSAAPRAPGDRAARSASAGEKASTRSIAASLLVRQPLQFMFVRPVFDKLKCIPKLWKQTPQQSLFNPVLCSNASMVGVLIASLKNFVTNGHLPNAFKTFIQIQHHASSHLLLHPISSLLFACAKFESLSQGKQVHGHIISLGLHQNPVLVARLIGFYTNVNIIGDAQFVTESSCTLDPLHWNMLISSYVKNGLCGEALSVYKKMLSKQIEPDEYTYPSVLKACGESLDINTGVEVHRSIEASSMNKIFKSEIVAKGETDLVENEDEDEDGFPISTAEKDVSISQKADGEMKGEQALKKIENANNKRKDVDHSARVKRKVDSADEVEPQDGKKKKRNKLKERIKEENADASGNSNETNVTAPDEKHPEAVKTTTSQSDVSHAKDENEGKLSNNEVGAEKKNKKKRKKKSKELEKKKGKKQTETKPSQVRTFPNGLVIEELLMGKPDGKRAAPGKKVGVKYIGKLQKDGKIFDSNVGRAPFKFRLGVGQVIKGWEVGINGMRIGDKRRITIPPSMGSCREKHLYTSRGYLHLGNFGMALKLISQMRTSVHLDAVALVIGLNACSHIGALKLGKEMHGHAGLKSNLANRVLITLTMCEGNCTLLRYADKRVGTIPPNAWLVFDVELVDVDR</sequence>
<dbReference type="GO" id="GO:0003723">
    <property type="term" value="F:RNA binding"/>
    <property type="evidence" value="ECO:0007669"/>
    <property type="project" value="InterPro"/>
</dbReference>
<dbReference type="Pfam" id="PF01535">
    <property type="entry name" value="PPR"/>
    <property type="match status" value="1"/>
</dbReference>
<feature type="compositionally biased region" description="Basic and acidic residues" evidence="4">
    <location>
        <begin position="411"/>
        <end position="424"/>
    </location>
</feature>
<evidence type="ECO:0000313" key="6">
    <source>
        <dbReference type="EMBL" id="KOM44064.1"/>
    </source>
</evidence>
<feature type="compositionally biased region" description="Basic and acidic residues" evidence="4">
    <location>
        <begin position="687"/>
        <end position="732"/>
    </location>
</feature>
<evidence type="ECO:0000259" key="5">
    <source>
        <dbReference type="PROSITE" id="PS50059"/>
    </source>
</evidence>
<dbReference type="GO" id="GO:0003755">
    <property type="term" value="F:peptidyl-prolyl cis-trans isomerase activity"/>
    <property type="evidence" value="ECO:0007669"/>
    <property type="project" value="UniProtKB-KW"/>
</dbReference>
<dbReference type="PANTHER" id="PTHR47926">
    <property type="entry name" value="PENTATRICOPEPTIDE REPEAT-CONTAINING PROTEIN"/>
    <property type="match status" value="1"/>
</dbReference>
<evidence type="ECO:0000313" key="7">
    <source>
        <dbReference type="Proteomes" id="UP000053144"/>
    </source>
</evidence>
<dbReference type="PROSITE" id="PS50059">
    <property type="entry name" value="FKBP_PPIASE"/>
    <property type="match status" value="1"/>
</dbReference>
<dbReference type="PANTHER" id="PTHR47926:SF375">
    <property type="entry name" value="PENTATRICOPEPTIDE REPEAT-CONTAINING PROTEIN"/>
    <property type="match status" value="1"/>
</dbReference>
<dbReference type="FunFam" id="1.25.40.10:FF:000158">
    <property type="entry name" value="pentatricopeptide repeat-containing protein At2g33680"/>
    <property type="match status" value="1"/>
</dbReference>
<evidence type="ECO:0000256" key="1">
    <source>
        <dbReference type="ARBA" id="ARBA00022737"/>
    </source>
</evidence>
<feature type="repeat" description="PPR" evidence="3">
    <location>
        <begin position="5"/>
        <end position="39"/>
    </location>
</feature>
<feature type="compositionally biased region" description="Basic residues" evidence="4">
    <location>
        <begin position="810"/>
        <end position="819"/>
    </location>
</feature>
<feature type="region of interest" description="Disordered" evidence="4">
    <location>
        <begin position="669"/>
        <end position="839"/>
    </location>
</feature>
<dbReference type="InterPro" id="IPR001179">
    <property type="entry name" value="PPIase_FKBP_dom"/>
</dbReference>
<evidence type="ECO:0000256" key="4">
    <source>
        <dbReference type="SAM" id="MobiDB-lite"/>
    </source>
</evidence>
<dbReference type="InterPro" id="IPR046357">
    <property type="entry name" value="PPIase_dom_sf"/>
</dbReference>
<feature type="compositionally biased region" description="Acidic residues" evidence="4">
    <location>
        <begin position="670"/>
        <end position="681"/>
    </location>
</feature>
<feature type="region of interest" description="Disordered" evidence="4">
    <location>
        <begin position="411"/>
        <end position="430"/>
    </location>
</feature>
<dbReference type="GO" id="GO:0009451">
    <property type="term" value="P:RNA modification"/>
    <property type="evidence" value="ECO:0007669"/>
    <property type="project" value="InterPro"/>
</dbReference>
<protein>
    <recommendedName>
        <fullName evidence="2">peptidylprolyl isomerase</fullName>
        <ecNumber evidence="2">5.2.1.8</ecNumber>
    </recommendedName>
</protein>
<gene>
    <name evidence="6" type="ORF">LR48_Vigan05g166900</name>
</gene>
<proteinExistence type="predicted"/>
<dbReference type="STRING" id="3914.A0A0L9UNG2"/>
<dbReference type="Pfam" id="PF13041">
    <property type="entry name" value="PPR_2"/>
    <property type="match status" value="3"/>
</dbReference>
<dbReference type="InterPro" id="IPR002885">
    <property type="entry name" value="PPR_rpt"/>
</dbReference>
<dbReference type="EC" id="5.2.1.8" evidence="2"/>
<dbReference type="Proteomes" id="UP000053144">
    <property type="component" value="Chromosome 5"/>
</dbReference>
<feature type="repeat" description="PPR" evidence="3">
    <location>
        <begin position="588"/>
        <end position="622"/>
    </location>
</feature>
<dbReference type="EMBL" id="CM003375">
    <property type="protein sequence ID" value="KOM44064.1"/>
    <property type="molecule type" value="Genomic_DNA"/>
</dbReference>
<evidence type="ECO:0000256" key="2">
    <source>
        <dbReference type="PROSITE-ProRule" id="PRU00277"/>
    </source>
</evidence>
<dbReference type="PROSITE" id="PS51375">
    <property type="entry name" value="PPR"/>
    <property type="match status" value="3"/>
</dbReference>
<reference evidence="7" key="1">
    <citation type="journal article" date="2015" name="Proc. Natl. Acad. Sci. U.S.A.">
        <title>Genome sequencing of adzuki bean (Vigna angularis) provides insight into high starch and low fat accumulation and domestication.</title>
        <authorList>
            <person name="Yang K."/>
            <person name="Tian Z."/>
            <person name="Chen C."/>
            <person name="Luo L."/>
            <person name="Zhao B."/>
            <person name="Wang Z."/>
            <person name="Yu L."/>
            <person name="Li Y."/>
            <person name="Sun Y."/>
            <person name="Li W."/>
            <person name="Chen Y."/>
            <person name="Li Y."/>
            <person name="Zhang Y."/>
            <person name="Ai D."/>
            <person name="Zhao J."/>
            <person name="Shang C."/>
            <person name="Ma Y."/>
            <person name="Wu B."/>
            <person name="Wang M."/>
            <person name="Gao L."/>
            <person name="Sun D."/>
            <person name="Zhang P."/>
            <person name="Guo F."/>
            <person name="Wang W."/>
            <person name="Li Y."/>
            <person name="Wang J."/>
            <person name="Varshney R.K."/>
            <person name="Wang J."/>
            <person name="Ling H.Q."/>
            <person name="Wan P."/>
        </authorList>
    </citation>
    <scope>NUCLEOTIDE SEQUENCE</scope>
    <source>
        <strain evidence="7">cv. Jingnong 6</strain>
    </source>
</reference>
<evidence type="ECO:0000256" key="3">
    <source>
        <dbReference type="PROSITE-ProRule" id="PRU00708"/>
    </source>
</evidence>
<comment type="catalytic activity">
    <reaction evidence="2">
        <text>[protein]-peptidylproline (omega=180) = [protein]-peptidylproline (omega=0)</text>
        <dbReference type="Rhea" id="RHEA:16237"/>
        <dbReference type="Rhea" id="RHEA-COMP:10747"/>
        <dbReference type="Rhea" id="RHEA-COMP:10748"/>
        <dbReference type="ChEBI" id="CHEBI:83833"/>
        <dbReference type="ChEBI" id="CHEBI:83834"/>
        <dbReference type="EC" id="5.2.1.8"/>
    </reaction>
</comment>
<dbReference type="AlphaFoldDB" id="A0A0L9UNG2"/>
<feature type="repeat" description="PPR" evidence="3">
    <location>
        <begin position="186"/>
        <end position="220"/>
    </location>
</feature>
<dbReference type="NCBIfam" id="TIGR00756">
    <property type="entry name" value="PPR"/>
    <property type="match status" value="3"/>
</dbReference>
<dbReference type="Gramene" id="KOM44064">
    <property type="protein sequence ID" value="KOM44064"/>
    <property type="gene ID" value="LR48_Vigan05g166900"/>
</dbReference>
<feature type="compositionally biased region" description="Basic and acidic residues" evidence="4">
    <location>
        <begin position="820"/>
        <end position="832"/>
    </location>
</feature>
<dbReference type="Gene3D" id="1.25.40.10">
    <property type="entry name" value="Tetratricopeptide repeat domain"/>
    <property type="match status" value="3"/>
</dbReference>
<dbReference type="SUPFAM" id="SSF54534">
    <property type="entry name" value="FKBP-like"/>
    <property type="match status" value="1"/>
</dbReference>
<organism evidence="6 7">
    <name type="scientific">Phaseolus angularis</name>
    <name type="common">Azuki bean</name>
    <name type="synonym">Vigna angularis</name>
    <dbReference type="NCBI Taxonomy" id="3914"/>
    <lineage>
        <taxon>Eukaryota</taxon>
        <taxon>Viridiplantae</taxon>
        <taxon>Streptophyta</taxon>
        <taxon>Embryophyta</taxon>
        <taxon>Tracheophyta</taxon>
        <taxon>Spermatophyta</taxon>
        <taxon>Magnoliopsida</taxon>
        <taxon>eudicotyledons</taxon>
        <taxon>Gunneridae</taxon>
        <taxon>Pentapetalae</taxon>
        <taxon>rosids</taxon>
        <taxon>fabids</taxon>
        <taxon>Fabales</taxon>
        <taxon>Fabaceae</taxon>
        <taxon>Papilionoideae</taxon>
        <taxon>50 kb inversion clade</taxon>
        <taxon>NPAAA clade</taxon>
        <taxon>indigoferoid/millettioid clade</taxon>
        <taxon>Phaseoleae</taxon>
        <taxon>Vigna</taxon>
    </lineage>
</organism>
<keyword evidence="1" id="KW-0677">Repeat</keyword>
<dbReference type="Pfam" id="PF00254">
    <property type="entry name" value="FKBP_C"/>
    <property type="match status" value="1"/>
</dbReference>
<dbReference type="Gene3D" id="3.10.50.40">
    <property type="match status" value="1"/>
</dbReference>
<dbReference type="InterPro" id="IPR011990">
    <property type="entry name" value="TPR-like_helical_dom_sf"/>
</dbReference>
<dbReference type="InterPro" id="IPR046960">
    <property type="entry name" value="PPR_At4g14850-like_plant"/>
</dbReference>
<feature type="compositionally biased region" description="Polar residues" evidence="4">
    <location>
        <begin position="760"/>
        <end position="770"/>
    </location>
</feature>
<feature type="domain" description="PPIase FKBP-type" evidence="5">
    <location>
        <begin position="863"/>
        <end position="1038"/>
    </location>
</feature>
<name>A0A0L9UNG2_PHAAN</name>
<accession>A0A0L9UNG2</accession>
<dbReference type="GO" id="GO:0099402">
    <property type="term" value="P:plant organ development"/>
    <property type="evidence" value="ECO:0007669"/>
    <property type="project" value="UniProtKB-ARBA"/>
</dbReference>
<keyword evidence="2" id="KW-0697">Rotamase</keyword>
<keyword evidence="2" id="KW-0413">Isomerase</keyword>